<protein>
    <submittedName>
        <fullName evidence="3">Helix-turn-helix domain-containing protein</fullName>
    </submittedName>
</protein>
<keyword evidence="4" id="KW-1185">Reference proteome</keyword>
<evidence type="ECO:0000259" key="2">
    <source>
        <dbReference type="SMART" id="SM00530"/>
    </source>
</evidence>
<dbReference type="Proteomes" id="UP001518976">
    <property type="component" value="Unassembled WGS sequence"/>
</dbReference>
<accession>A0ABS3X1E7</accession>
<dbReference type="EMBL" id="JAFFZN010000032">
    <property type="protein sequence ID" value="MBO8189203.1"/>
    <property type="molecule type" value="Genomic_DNA"/>
</dbReference>
<comment type="caution">
    <text evidence="3">The sequence shown here is derived from an EMBL/GenBank/DDBJ whole genome shotgun (WGS) entry which is preliminary data.</text>
</comment>
<feature type="domain" description="HTH cro/C1-type" evidence="2">
    <location>
        <begin position="121"/>
        <end position="177"/>
    </location>
</feature>
<organism evidence="3 4">
    <name type="scientific">Streptomyces spirodelae</name>
    <dbReference type="NCBI Taxonomy" id="2812904"/>
    <lineage>
        <taxon>Bacteria</taxon>
        <taxon>Bacillati</taxon>
        <taxon>Actinomycetota</taxon>
        <taxon>Actinomycetes</taxon>
        <taxon>Kitasatosporales</taxon>
        <taxon>Streptomycetaceae</taxon>
        <taxon>Streptomyces</taxon>
    </lineage>
</organism>
<evidence type="ECO:0000313" key="4">
    <source>
        <dbReference type="Proteomes" id="UP001518976"/>
    </source>
</evidence>
<evidence type="ECO:0000256" key="1">
    <source>
        <dbReference type="SAM" id="MobiDB-lite"/>
    </source>
</evidence>
<gene>
    <name evidence="3" type="ORF">JW592_27650</name>
</gene>
<feature type="region of interest" description="Disordered" evidence="1">
    <location>
        <begin position="203"/>
        <end position="231"/>
    </location>
</feature>
<feature type="domain" description="HTH cro/C1-type" evidence="2">
    <location>
        <begin position="21"/>
        <end position="77"/>
    </location>
</feature>
<proteinExistence type="predicted"/>
<evidence type="ECO:0000313" key="3">
    <source>
        <dbReference type="EMBL" id="MBO8189203.1"/>
    </source>
</evidence>
<dbReference type="SMART" id="SM00530">
    <property type="entry name" value="HTH_XRE"/>
    <property type="match status" value="2"/>
</dbReference>
<dbReference type="InterPro" id="IPR001387">
    <property type="entry name" value="Cro/C1-type_HTH"/>
</dbReference>
<name>A0ABS3X1E7_9ACTN</name>
<sequence length="231" mass="25941">MARPMKELPETDTPAASFAKELRALYEQAGRPRIEDMAHRTGVSTSSLSQAHSGERAPTWHITRAYVTACRGNVQKWRARWEDMQAQVCARRLNFQPDFRHLALDRVPPKVVASEKELAAYLDLVRQARGLSLRDIARHSPYYSHHTYGAALRGDRPLTVHILRGVLSACQLADPTTLAQWLIKLAQVRPDQAIHANKLLTRIRPPRPRPRPDSGAPNMRMSLGGGPSPKK</sequence>
<dbReference type="RefSeq" id="WP_209267972.1">
    <property type="nucleotide sequence ID" value="NZ_JAFFZN010000032.1"/>
</dbReference>
<dbReference type="CDD" id="cd00093">
    <property type="entry name" value="HTH_XRE"/>
    <property type="match status" value="1"/>
</dbReference>
<reference evidence="3 4" key="1">
    <citation type="submission" date="2021-02" db="EMBL/GenBank/DDBJ databases">
        <title>Streptomyces spirodelae sp. nov., isolated from duckweed.</title>
        <authorList>
            <person name="Saimee Y."/>
            <person name="Duangmal K."/>
        </authorList>
    </citation>
    <scope>NUCLEOTIDE SEQUENCE [LARGE SCALE GENOMIC DNA]</scope>
    <source>
        <strain evidence="3 4">DW4-2</strain>
    </source>
</reference>